<dbReference type="RefSeq" id="WP_036161165.1">
    <property type="nucleotide sequence ID" value="NZ_JANTOO010000009.1"/>
</dbReference>
<evidence type="ECO:0000313" key="2">
    <source>
        <dbReference type="Proteomes" id="UP001525021"/>
    </source>
</evidence>
<comment type="caution">
    <text evidence="1">The sequence shown here is derived from an EMBL/GenBank/DDBJ whole genome shotgun (WGS) entry which is preliminary data.</text>
</comment>
<reference evidence="1 2" key="1">
    <citation type="submission" date="2022-08" db="EMBL/GenBank/DDBJ databases">
        <title>Lysinibacillus sequencing.</title>
        <authorList>
            <person name="Dunlap C."/>
        </authorList>
    </citation>
    <scope>NUCLEOTIDE SEQUENCE [LARGE SCALE GENOMIC DNA]</scope>
    <source>
        <strain evidence="1 2">PB211</strain>
    </source>
</reference>
<organism evidence="1 2">
    <name type="scientific">Lysinibacillus pinottii</name>
    <dbReference type="NCBI Taxonomy" id="2973932"/>
    <lineage>
        <taxon>Bacteria</taxon>
        <taxon>Bacillati</taxon>
        <taxon>Bacillota</taxon>
        <taxon>Bacilli</taxon>
        <taxon>Bacillales</taxon>
        <taxon>Bacillaceae</taxon>
        <taxon>Lysinibacillus</taxon>
    </lineage>
</organism>
<gene>
    <name evidence="1" type="ORF">NXZ79_06895</name>
</gene>
<protein>
    <submittedName>
        <fullName evidence="1">Uncharacterized protein</fullName>
    </submittedName>
</protein>
<proteinExistence type="predicted"/>
<keyword evidence="2" id="KW-1185">Reference proteome</keyword>
<dbReference type="EMBL" id="JANTOO010000009">
    <property type="protein sequence ID" value="MCS1395770.1"/>
    <property type="molecule type" value="Genomic_DNA"/>
</dbReference>
<dbReference type="Proteomes" id="UP001525021">
    <property type="component" value="Unassembled WGS sequence"/>
</dbReference>
<name>A0ABT2DLW6_9BACI</name>
<evidence type="ECO:0000313" key="1">
    <source>
        <dbReference type="EMBL" id="MCS1395770.1"/>
    </source>
</evidence>
<accession>A0ABT2DLW6</accession>
<sequence>MEKFTYIQINNQMIDERTEFHLTSEELYVYSLLSMSRNLRGQIFTTPSTIHDMGHIKLASSQKRGVQAIKNTLISLRDKKVIRFTNADGELTDAFKANDTLLVELSKFDTEYFTQLDFEVFDGIKDIRHLHVYLAVFKWANSGDGIFGCSKSRWANILKCSESTAFKVVNEAVEVGLIHKNIGDYNDTGKQNTNQYRTTPFEDDEITHHSFRKKHGEKEIEEVTNLEHFTVEELKETEKRFNTFKDENGEDVFPNEQDYIAVLDLRKQKRKVGLTDFEKRVLRAGENRINKLKKQKPLVDKETYEEYKVVDRCIELAKLAIECRDGYNS</sequence>